<dbReference type="PANTHER" id="PTHR16026:SF0">
    <property type="entry name" value="CARTILAGE ACIDIC PROTEIN 1"/>
    <property type="match status" value="1"/>
</dbReference>
<dbReference type="Pfam" id="PF07593">
    <property type="entry name" value="UnbV_ASPIC"/>
    <property type="match status" value="1"/>
</dbReference>
<dbReference type="Gene3D" id="2.130.10.130">
    <property type="entry name" value="Integrin alpha, N-terminal"/>
    <property type="match status" value="1"/>
</dbReference>
<organism evidence="5 6">
    <name type="scientific">Flavobacterium caeni</name>
    <dbReference type="NCBI Taxonomy" id="490189"/>
    <lineage>
        <taxon>Bacteria</taxon>
        <taxon>Pseudomonadati</taxon>
        <taxon>Bacteroidota</taxon>
        <taxon>Flavobacteriia</taxon>
        <taxon>Flavobacteriales</taxon>
        <taxon>Flavobacteriaceae</taxon>
        <taxon>Flavobacterium</taxon>
    </lineage>
</organism>
<protein>
    <submittedName>
        <fullName evidence="5">Por secretion system C-terminal sorting domain-containing protein</fullName>
    </submittedName>
</protein>
<proteinExistence type="predicted"/>
<dbReference type="AlphaFoldDB" id="A0A1G5HRW9"/>
<dbReference type="InterPro" id="IPR027039">
    <property type="entry name" value="Crtac1"/>
</dbReference>
<dbReference type="OrthoDB" id="9816120at2"/>
<dbReference type="Pfam" id="PF18962">
    <property type="entry name" value="Por_Secre_tail"/>
    <property type="match status" value="1"/>
</dbReference>
<dbReference type="InterPro" id="IPR011519">
    <property type="entry name" value="UnbV_ASPIC"/>
</dbReference>
<dbReference type="STRING" id="490189.SAMN02927903_01946"/>
<evidence type="ECO:0000313" key="5">
    <source>
        <dbReference type="EMBL" id="SCY65768.1"/>
    </source>
</evidence>
<evidence type="ECO:0000259" key="3">
    <source>
        <dbReference type="Pfam" id="PF07593"/>
    </source>
</evidence>
<dbReference type="PANTHER" id="PTHR16026">
    <property type="entry name" value="CARTILAGE ACIDIC PROTEIN 1"/>
    <property type="match status" value="1"/>
</dbReference>
<evidence type="ECO:0000259" key="4">
    <source>
        <dbReference type="Pfam" id="PF18962"/>
    </source>
</evidence>
<sequence length="682" mass="73184">MKKITLIAGLLLAGHLAQAQDTCGTALPISGSGLYVVSGINGSQVPTPICAANGANNSGNAAGEWYVYTPTQDYTVTITTSIAQNNPLVDTRVHIYTGSCGALTCYAGDDDSGNGNSSLETFNVTGGLTYYIAWDNKWTSNGFTFQVIENTVVIPDPVPVSFTPMSLSTNGSAECLVDMNKDHLDDLVSVTGTNIRINYQNANGTFTTTDYPTTQATHQPSWSITAGDYNRDGYNDLLYGGGSGLTFMRSNGLGTGFTQDTPGQYIFCQRTNFVDINNDGNLDAFSCHDVDPNVYYMNNGAETNNWTYYQSGTTPGAYMLGITPSGGNYASLWTDYDNDGDLDMFISKCSGPPSELHRNDGNGVFTDISAIAGVNILPITSWSSAIFDYDNDGDMDILIGRNGSVGNKFLRNNLDTTNNEEEAFTNITEGSGFDTENSNNRDYIAYDFDNDGWVDVMGGGNKIMFNKGNGTFVASSYPMGVGAVGDMNNDGFLDILSGGQVYMNNGNPNKWIKIALEGIESNTNGIGARVELYGSWGKQIREIRSGEGFGYMSTLNAHFGIGTASAIDAVVIKWPSGTVDTILNPSSNQFLTVVEGSTLGIGQVESNTLFSIYPVPASEKLNIQFNNNSDIKTAKIIDLSGRVVDVKIENNAINVSALATGTYILSLKDNNGKQHTQKFVKN</sequence>
<dbReference type="InterPro" id="IPR026444">
    <property type="entry name" value="Secre_tail"/>
</dbReference>
<dbReference type="InterPro" id="IPR013517">
    <property type="entry name" value="FG-GAP"/>
</dbReference>
<dbReference type="NCBIfam" id="TIGR04183">
    <property type="entry name" value="Por_Secre_tail"/>
    <property type="match status" value="1"/>
</dbReference>
<accession>A0A1G5HRW9</accession>
<dbReference type="EMBL" id="FMVF01000008">
    <property type="protein sequence ID" value="SCY65768.1"/>
    <property type="molecule type" value="Genomic_DNA"/>
</dbReference>
<reference evidence="5 6" key="1">
    <citation type="submission" date="2016-10" db="EMBL/GenBank/DDBJ databases">
        <authorList>
            <person name="de Groot N.N."/>
        </authorList>
    </citation>
    <scope>NUCLEOTIDE SEQUENCE [LARGE SCALE GENOMIC DNA]</scope>
    <source>
        <strain evidence="5 6">CGMCC 1.7031</strain>
    </source>
</reference>
<evidence type="ECO:0000256" key="1">
    <source>
        <dbReference type="ARBA" id="ARBA00022729"/>
    </source>
</evidence>
<feature type="chain" id="PRO_5011602571" evidence="2">
    <location>
        <begin position="20"/>
        <end position="682"/>
    </location>
</feature>
<keyword evidence="1 2" id="KW-0732">Signal</keyword>
<dbReference type="SUPFAM" id="SSF69318">
    <property type="entry name" value="Integrin alpha N-terminal domain"/>
    <property type="match status" value="1"/>
</dbReference>
<keyword evidence="6" id="KW-1185">Reference proteome</keyword>
<gene>
    <name evidence="5" type="ORF">SAMN02927903_01946</name>
</gene>
<dbReference type="Pfam" id="PF13517">
    <property type="entry name" value="FG-GAP_3"/>
    <property type="match status" value="3"/>
</dbReference>
<evidence type="ECO:0000256" key="2">
    <source>
        <dbReference type="SAM" id="SignalP"/>
    </source>
</evidence>
<feature type="domain" description="Secretion system C-terminal sorting" evidence="4">
    <location>
        <begin position="612"/>
        <end position="680"/>
    </location>
</feature>
<dbReference type="Proteomes" id="UP000199354">
    <property type="component" value="Unassembled WGS sequence"/>
</dbReference>
<name>A0A1G5HRW9_9FLAO</name>
<dbReference type="InterPro" id="IPR028994">
    <property type="entry name" value="Integrin_alpha_N"/>
</dbReference>
<evidence type="ECO:0000313" key="6">
    <source>
        <dbReference type="Proteomes" id="UP000199354"/>
    </source>
</evidence>
<dbReference type="RefSeq" id="WP_091142596.1">
    <property type="nucleotide sequence ID" value="NZ_FMVF01000008.1"/>
</dbReference>
<feature type="signal peptide" evidence="2">
    <location>
        <begin position="1"/>
        <end position="19"/>
    </location>
</feature>
<feature type="domain" description="ASPIC/UnbV" evidence="3">
    <location>
        <begin position="525"/>
        <end position="592"/>
    </location>
</feature>